<reference evidence="1 2" key="1">
    <citation type="submission" date="2019-11" db="EMBL/GenBank/DDBJ databases">
        <authorList>
            <person name="Dong K."/>
        </authorList>
    </citation>
    <scope>NUCLEOTIDE SEQUENCE [LARGE SCALE GENOMIC DNA]</scope>
    <source>
        <strain evidence="1 2">NBRC 111993</strain>
    </source>
</reference>
<name>A0A6L6JAW2_9RHOB</name>
<evidence type="ECO:0000313" key="1">
    <source>
        <dbReference type="EMBL" id="MTH79262.1"/>
    </source>
</evidence>
<proteinExistence type="predicted"/>
<dbReference type="AlphaFoldDB" id="A0A6L6JAW2"/>
<dbReference type="EMBL" id="WMIE01000012">
    <property type="protein sequence ID" value="MTH79262.1"/>
    <property type="molecule type" value="Genomic_DNA"/>
</dbReference>
<evidence type="ECO:0000313" key="2">
    <source>
        <dbReference type="Proteomes" id="UP000478183"/>
    </source>
</evidence>
<sequence length="162" mass="19053">MIFGGVTMFRWVWITLALTVATPAAAEIVVNYDALAASPDPALRRDIERKGVIHELSSEFDRLDKRYIRPGQVLHIQIQRLDLAGEYEPWRRGFEDVRIMRDITPPRINLHYALFENGRKTREGTARLSDMNYLSDPRARSSDERLIHEKLLLRDWFRETFR</sequence>
<dbReference type="Pfam" id="PF11454">
    <property type="entry name" value="DUF3016"/>
    <property type="match status" value="1"/>
</dbReference>
<dbReference type="Proteomes" id="UP000478183">
    <property type="component" value="Unassembled WGS sequence"/>
</dbReference>
<dbReference type="InterPro" id="IPR021557">
    <property type="entry name" value="DUF3016"/>
</dbReference>
<organism evidence="1 2">
    <name type="scientific">Paracoccus aestuariivivens</name>
    <dbReference type="NCBI Taxonomy" id="1820333"/>
    <lineage>
        <taxon>Bacteria</taxon>
        <taxon>Pseudomonadati</taxon>
        <taxon>Pseudomonadota</taxon>
        <taxon>Alphaproteobacteria</taxon>
        <taxon>Rhodobacterales</taxon>
        <taxon>Paracoccaceae</taxon>
        <taxon>Paracoccus</taxon>
    </lineage>
</organism>
<dbReference type="OrthoDB" id="7375703at2"/>
<protein>
    <submittedName>
        <fullName evidence="1">DUF3016 domain-containing protein</fullName>
    </submittedName>
</protein>
<keyword evidence="2" id="KW-1185">Reference proteome</keyword>
<gene>
    <name evidence="1" type="ORF">GL286_16180</name>
</gene>
<comment type="caution">
    <text evidence="1">The sequence shown here is derived from an EMBL/GenBank/DDBJ whole genome shotgun (WGS) entry which is preliminary data.</text>
</comment>
<accession>A0A6L6JAW2</accession>